<name>A0A562QHE7_9BACI</name>
<feature type="domain" description="ABC-2 type transporter transmembrane" evidence="6">
    <location>
        <begin position="506"/>
        <end position="715"/>
    </location>
</feature>
<feature type="transmembrane region" description="Helical" evidence="5">
    <location>
        <begin position="582"/>
        <end position="606"/>
    </location>
</feature>
<dbReference type="Proteomes" id="UP000315711">
    <property type="component" value="Unassembled WGS sequence"/>
</dbReference>
<dbReference type="GO" id="GO:0140359">
    <property type="term" value="F:ABC-type transporter activity"/>
    <property type="evidence" value="ECO:0007669"/>
    <property type="project" value="InterPro"/>
</dbReference>
<dbReference type="InterPro" id="IPR017500">
    <property type="entry name" value="Phage_infect_YhgE_N"/>
</dbReference>
<keyword evidence="4 5" id="KW-0472">Membrane</keyword>
<gene>
    <name evidence="7" type="ORF">IQ10_02049</name>
</gene>
<dbReference type="InterPro" id="IPR051328">
    <property type="entry name" value="T7SS_ABC-Transporter"/>
</dbReference>
<proteinExistence type="predicted"/>
<dbReference type="NCBIfam" id="TIGR03062">
    <property type="entry name" value="pip_yhgE_Cterm"/>
    <property type="match status" value="1"/>
</dbReference>
<feature type="transmembrane region" description="Helical" evidence="5">
    <location>
        <begin position="642"/>
        <end position="661"/>
    </location>
</feature>
<dbReference type="PANTHER" id="PTHR43077">
    <property type="entry name" value="TRANSPORT PERMEASE YVFS-RELATED"/>
    <property type="match status" value="1"/>
</dbReference>
<evidence type="ECO:0000313" key="7">
    <source>
        <dbReference type="EMBL" id="TWI56159.1"/>
    </source>
</evidence>
<comment type="subcellular location">
    <subcellularLocation>
        <location evidence="1">Membrane</location>
        <topology evidence="1">Multi-pass membrane protein</topology>
    </subcellularLocation>
</comment>
<feature type="transmembrane region" description="Helical" evidence="5">
    <location>
        <begin position="612"/>
        <end position="635"/>
    </location>
</feature>
<dbReference type="NCBIfam" id="TIGR03057">
    <property type="entry name" value="xxxLxxG_by_4"/>
    <property type="match status" value="2"/>
</dbReference>
<feature type="transmembrane region" description="Helical" evidence="5">
    <location>
        <begin position="542"/>
        <end position="562"/>
    </location>
</feature>
<dbReference type="RefSeq" id="WP_144450346.1">
    <property type="nucleotide sequence ID" value="NZ_VLKZ01000005.1"/>
</dbReference>
<evidence type="ECO:0000256" key="5">
    <source>
        <dbReference type="SAM" id="Phobius"/>
    </source>
</evidence>
<dbReference type="Gene3D" id="1.10.287.950">
    <property type="entry name" value="Methyl-accepting chemotaxis protein"/>
    <property type="match status" value="2"/>
</dbReference>
<evidence type="ECO:0000256" key="1">
    <source>
        <dbReference type="ARBA" id="ARBA00004141"/>
    </source>
</evidence>
<dbReference type="Gene3D" id="3.40.1710.10">
    <property type="entry name" value="abc type-2 transporter like domain"/>
    <property type="match status" value="1"/>
</dbReference>
<feature type="transmembrane region" description="Helical" evidence="5">
    <location>
        <begin position="20"/>
        <end position="42"/>
    </location>
</feature>
<protein>
    <submittedName>
        <fullName evidence="7">Putative membrane protein</fullName>
    </submittedName>
</protein>
<keyword evidence="8" id="KW-1185">Reference proteome</keyword>
<dbReference type="InterPro" id="IPR013525">
    <property type="entry name" value="ABC2_TM"/>
</dbReference>
<keyword evidence="3 5" id="KW-1133">Transmembrane helix</keyword>
<dbReference type="PANTHER" id="PTHR43077:SF5">
    <property type="entry name" value="PHAGE INFECTION PROTEIN"/>
    <property type="match status" value="1"/>
</dbReference>
<dbReference type="AlphaFoldDB" id="A0A562QHE7"/>
<feature type="transmembrane region" description="Helical" evidence="5">
    <location>
        <begin position="700"/>
        <end position="720"/>
    </location>
</feature>
<sequence>MKLSYIKTEWLNVLQNKKVLISVIAILFVPILYAGMFLWAFWDPYEQLSDLPVAIVNEDNGAEFEGEKLHLGNDLVEKLKESNDFQFTFINKEQAMNDLQTQKYYLVVEIPSTFSEHATTLLEDNPKKMELTYIPNESYNFLSAQIGATAVNQIKSALAEKVTETYAETLFKKLQEVGDGFNQAGDGASQINAGAAELSNGANQLKNNLALLAEKSIIFDQGMAQASEGSTKLNAGIGELSVGLSQLVNAEQELQAGAGKMNAGTTTLVQGFEQTESGTHTLTASLEKVVQGTAALQGGANTLATSLVDLETKSDQLADGAKQIQQGMNLLTERITPMLEQMSPEQKQQLTVILTQLNEGSTQVANGTAALSQASGQLSGGAKQLEGSLSEVNKGQKEIVNGSQQLANALNQLSTGGKELLTGTTTLHEGLTLFGDKLQQAEAGSKHLLGGSNDLSNGLHQLEEGSGQFKSGSQQLADGANTLSNGTNEFEEGTSKLKDKLLDAGSKVNEVQADKDTYNMMAAPVEVQSESFHHVPNYGTGFAPYFLSLGLFVGALLLSIVYPMREVATEGKNGLVVFFGKFSFLAAVGMLQALLAAGILLVGLGIEVQSVPLFILTSIITSLTFIALVQCLVTLLADPGRFVAIIILILQLTTSAGTFPLELIPQALQPFNAILPMTYSVQAFKAVISSGDFSFMWSNLGILFLYMIGFMTITLSYFIVKQSRKTKLSTAE</sequence>
<keyword evidence="2 5" id="KW-0812">Transmembrane</keyword>
<evidence type="ECO:0000259" key="6">
    <source>
        <dbReference type="Pfam" id="PF12698"/>
    </source>
</evidence>
<evidence type="ECO:0000256" key="4">
    <source>
        <dbReference type="ARBA" id="ARBA00023136"/>
    </source>
</evidence>
<evidence type="ECO:0000313" key="8">
    <source>
        <dbReference type="Proteomes" id="UP000315711"/>
    </source>
</evidence>
<dbReference type="EMBL" id="VLKZ01000005">
    <property type="protein sequence ID" value="TWI56159.1"/>
    <property type="molecule type" value="Genomic_DNA"/>
</dbReference>
<accession>A0A562QHE7</accession>
<dbReference type="GO" id="GO:0016020">
    <property type="term" value="C:membrane"/>
    <property type="evidence" value="ECO:0007669"/>
    <property type="project" value="UniProtKB-SubCell"/>
</dbReference>
<evidence type="ECO:0000256" key="2">
    <source>
        <dbReference type="ARBA" id="ARBA00022692"/>
    </source>
</evidence>
<evidence type="ECO:0000256" key="3">
    <source>
        <dbReference type="ARBA" id="ARBA00022989"/>
    </source>
</evidence>
<dbReference type="Pfam" id="PF12698">
    <property type="entry name" value="ABC2_membrane_3"/>
    <property type="match status" value="2"/>
</dbReference>
<feature type="domain" description="ABC-2 type transporter transmembrane" evidence="6">
    <location>
        <begin position="23"/>
        <end position="167"/>
    </location>
</feature>
<dbReference type="OrthoDB" id="9811483at2"/>
<reference evidence="7 8" key="1">
    <citation type="journal article" date="2015" name="Stand. Genomic Sci.">
        <title>Genomic Encyclopedia of Bacterial and Archaeal Type Strains, Phase III: the genomes of soil and plant-associated and newly described type strains.</title>
        <authorList>
            <person name="Whitman W.B."/>
            <person name="Woyke T."/>
            <person name="Klenk H.P."/>
            <person name="Zhou Y."/>
            <person name="Lilburn T.G."/>
            <person name="Beck B.J."/>
            <person name="De Vos P."/>
            <person name="Vandamme P."/>
            <person name="Eisen J.A."/>
            <person name="Garrity G."/>
            <person name="Hugenholtz P."/>
            <person name="Kyrpides N.C."/>
        </authorList>
    </citation>
    <scope>NUCLEOTIDE SEQUENCE [LARGE SCALE GENOMIC DNA]</scope>
    <source>
        <strain evidence="7 8">CGMCC 1.10116</strain>
    </source>
</reference>
<dbReference type="InterPro" id="IPR017501">
    <property type="entry name" value="Phage_infect_YhgE_C"/>
</dbReference>
<dbReference type="NCBIfam" id="TIGR03061">
    <property type="entry name" value="pip_yhgE_Nterm"/>
    <property type="match status" value="1"/>
</dbReference>
<comment type="caution">
    <text evidence="7">The sequence shown here is derived from an EMBL/GenBank/DDBJ whole genome shotgun (WGS) entry which is preliminary data.</text>
</comment>
<dbReference type="InterPro" id="IPR023908">
    <property type="entry name" value="xxxLxxG_rpt"/>
</dbReference>
<dbReference type="SUPFAM" id="SSF58104">
    <property type="entry name" value="Methyl-accepting chemotaxis protein (MCP) signaling domain"/>
    <property type="match status" value="1"/>
</dbReference>
<organism evidence="7 8">
    <name type="scientific">Halalkalibacter nanhaiisediminis</name>
    <dbReference type="NCBI Taxonomy" id="688079"/>
    <lineage>
        <taxon>Bacteria</taxon>
        <taxon>Bacillati</taxon>
        <taxon>Bacillota</taxon>
        <taxon>Bacilli</taxon>
        <taxon>Bacillales</taxon>
        <taxon>Bacillaceae</taxon>
        <taxon>Halalkalibacter</taxon>
    </lineage>
</organism>